<proteinExistence type="inferred from homology"/>
<reference evidence="3" key="1">
    <citation type="submission" date="2023-07" db="EMBL/GenBank/DDBJ databases">
        <title>Black Yeasts Isolated from many extreme environments.</title>
        <authorList>
            <person name="Coleine C."/>
            <person name="Stajich J.E."/>
            <person name="Selbmann L."/>
        </authorList>
    </citation>
    <scope>NUCLEOTIDE SEQUENCE</scope>
    <source>
        <strain evidence="3">CCFEE 5485</strain>
    </source>
</reference>
<gene>
    <name evidence="3" type="ORF">LTR78_004765</name>
</gene>
<keyword evidence="4" id="KW-1185">Reference proteome</keyword>
<dbReference type="PANTHER" id="PTHR43094">
    <property type="entry name" value="AMINOTRANSFERASE"/>
    <property type="match status" value="1"/>
</dbReference>
<dbReference type="NCBIfam" id="NF005685">
    <property type="entry name" value="PRK07483.1"/>
    <property type="match status" value="1"/>
</dbReference>
<name>A0AAE0WNU4_9PEZI</name>
<organism evidence="3 4">
    <name type="scientific">Recurvomyces mirabilis</name>
    <dbReference type="NCBI Taxonomy" id="574656"/>
    <lineage>
        <taxon>Eukaryota</taxon>
        <taxon>Fungi</taxon>
        <taxon>Dikarya</taxon>
        <taxon>Ascomycota</taxon>
        <taxon>Pezizomycotina</taxon>
        <taxon>Dothideomycetes</taxon>
        <taxon>Dothideomycetidae</taxon>
        <taxon>Mycosphaerellales</taxon>
        <taxon>Teratosphaeriaceae</taxon>
        <taxon>Recurvomyces</taxon>
    </lineage>
</organism>
<sequence>MSPSPRSKIAAESLQIGYAGLACIRGKKLKEQRARRSRKRKSAAIGKDVEANWLFSDSVRNTSTNEGRRRCFRRLYIHHLVEDGRRAEDDFSDSLDLPAMARDTMGIQNEIIPNIRSAVLSRDLNRRVPTLTHAKGIYYHTFCGRSIVDACGGSAVACLGHGNARVTTAVSEQMGKVPYCHSQFFTTRASERLADAVIRSTDGKMSRLLTVSSGSEALEAALKIARQYFLELPEPQPQRRHFIGRAPSYHGATLSALEVGGHLSRRAMFEPMLASKTERVSLCNPYRGMRPGETSEEYVARLAYELDTAFSRFPPNSVCAFVAETVTGASTGTIPATDGYFVAMKRVCEKHGALLILDEVMCGIGRTGTMHAWQQEDVVPNIQVVGKAFGGGFVPVSGVLIDKQVDHAIEHGSGKISHGQSFQAHPSACAAALEVHNIILEEELLANVKAMGDRLAGTLQERIGSHPNVGDIRGRGLFWSVEFVRNKATRESLPRDWNVGYAFHEFAMQEPYNICVYPGNGTADGVVGDHTLIAPAYNVTAAEIDIIVDRLARAVTDFFEGLTGARTLEKIRQW</sequence>
<dbReference type="GO" id="GO:0005829">
    <property type="term" value="C:cytosol"/>
    <property type="evidence" value="ECO:0007669"/>
    <property type="project" value="TreeGrafter"/>
</dbReference>
<dbReference type="PANTHER" id="PTHR43094:SF1">
    <property type="entry name" value="AMINOTRANSFERASE CLASS-III"/>
    <property type="match status" value="1"/>
</dbReference>
<evidence type="ECO:0000256" key="1">
    <source>
        <dbReference type="ARBA" id="ARBA00008954"/>
    </source>
</evidence>
<dbReference type="Pfam" id="PF00202">
    <property type="entry name" value="Aminotran_3"/>
    <property type="match status" value="1"/>
</dbReference>
<dbReference type="AlphaFoldDB" id="A0AAE0WNU4"/>
<dbReference type="CDD" id="cd00610">
    <property type="entry name" value="OAT_like"/>
    <property type="match status" value="1"/>
</dbReference>
<dbReference type="Proteomes" id="UP001274830">
    <property type="component" value="Unassembled WGS sequence"/>
</dbReference>
<dbReference type="SUPFAM" id="SSF53383">
    <property type="entry name" value="PLP-dependent transferases"/>
    <property type="match status" value="1"/>
</dbReference>
<keyword evidence="2" id="KW-0663">Pyridoxal phosphate</keyword>
<protein>
    <submittedName>
        <fullName evidence="3">Secondary metabolism biosynthetic enzyme</fullName>
    </submittedName>
</protein>
<accession>A0AAE0WNU4</accession>
<dbReference type="PROSITE" id="PS51257">
    <property type="entry name" value="PROKAR_LIPOPROTEIN"/>
    <property type="match status" value="1"/>
</dbReference>
<dbReference type="EMBL" id="JAUTXT010000015">
    <property type="protein sequence ID" value="KAK3675255.1"/>
    <property type="molecule type" value="Genomic_DNA"/>
</dbReference>
<evidence type="ECO:0000313" key="3">
    <source>
        <dbReference type="EMBL" id="KAK3675255.1"/>
    </source>
</evidence>
<evidence type="ECO:0000256" key="2">
    <source>
        <dbReference type="ARBA" id="ARBA00022898"/>
    </source>
</evidence>
<dbReference type="InterPro" id="IPR005814">
    <property type="entry name" value="Aminotrans_3"/>
</dbReference>
<dbReference type="InterPro" id="IPR015421">
    <property type="entry name" value="PyrdxlP-dep_Trfase_major"/>
</dbReference>
<evidence type="ECO:0000313" key="4">
    <source>
        <dbReference type="Proteomes" id="UP001274830"/>
    </source>
</evidence>
<dbReference type="InterPro" id="IPR015424">
    <property type="entry name" value="PyrdxlP-dep_Trfase"/>
</dbReference>
<dbReference type="GO" id="GO:0030170">
    <property type="term" value="F:pyridoxal phosphate binding"/>
    <property type="evidence" value="ECO:0007669"/>
    <property type="project" value="InterPro"/>
</dbReference>
<dbReference type="InterPro" id="IPR015422">
    <property type="entry name" value="PyrdxlP-dep_Trfase_small"/>
</dbReference>
<dbReference type="Gene3D" id="3.90.1150.10">
    <property type="entry name" value="Aspartate Aminotransferase, domain 1"/>
    <property type="match status" value="1"/>
</dbReference>
<comment type="caution">
    <text evidence="3">The sequence shown here is derived from an EMBL/GenBank/DDBJ whole genome shotgun (WGS) entry which is preliminary data.</text>
</comment>
<comment type="similarity">
    <text evidence="1">Belongs to the class-III pyridoxal-phosphate-dependent aminotransferase family.</text>
</comment>
<dbReference type="Gene3D" id="3.40.640.10">
    <property type="entry name" value="Type I PLP-dependent aspartate aminotransferase-like (Major domain)"/>
    <property type="match status" value="1"/>
</dbReference>
<dbReference type="GO" id="GO:0008483">
    <property type="term" value="F:transaminase activity"/>
    <property type="evidence" value="ECO:0007669"/>
    <property type="project" value="InterPro"/>
</dbReference>